<evidence type="ECO:0000256" key="1">
    <source>
        <dbReference type="SAM" id="Coils"/>
    </source>
</evidence>
<dbReference type="PATRIC" id="fig|1122169.6.peg.3269"/>
<feature type="coiled-coil region" evidence="1">
    <location>
        <begin position="600"/>
        <end position="1027"/>
    </location>
</feature>
<name>A0A0W0YHL1_9GAMM</name>
<organism evidence="6 7">
    <name type="scientific">Legionella shakespearei DSM 23087</name>
    <dbReference type="NCBI Taxonomy" id="1122169"/>
    <lineage>
        <taxon>Bacteria</taxon>
        <taxon>Pseudomonadati</taxon>
        <taxon>Pseudomonadota</taxon>
        <taxon>Gammaproteobacteria</taxon>
        <taxon>Legionellales</taxon>
        <taxon>Legionellaceae</taxon>
        <taxon>Legionella</taxon>
    </lineage>
</organism>
<dbReference type="InterPro" id="IPR040484">
    <property type="entry name" value="LepB_GAP_C"/>
</dbReference>
<dbReference type="Gene3D" id="1.20.120.1700">
    <property type="match status" value="1"/>
</dbReference>
<dbReference type="Pfam" id="PF18640">
    <property type="entry name" value="LepB_N"/>
    <property type="match status" value="1"/>
</dbReference>
<reference evidence="6 7" key="1">
    <citation type="submission" date="2015-11" db="EMBL/GenBank/DDBJ databases">
        <title>Genomic analysis of 38 Legionella species identifies large and diverse effector repertoires.</title>
        <authorList>
            <person name="Burstein D."/>
            <person name="Amaro F."/>
            <person name="Zusman T."/>
            <person name="Lifshitz Z."/>
            <person name="Cohen O."/>
            <person name="Gilbert J.A."/>
            <person name="Pupko T."/>
            <person name="Shuman H.A."/>
            <person name="Segal G."/>
        </authorList>
    </citation>
    <scope>NUCLEOTIDE SEQUENCE [LARGE SCALE GENOMIC DNA]</scope>
    <source>
        <strain evidence="6 7">ATCC 49655</strain>
    </source>
</reference>
<feature type="domain" description="LepB GAP" evidence="3">
    <location>
        <begin position="332"/>
        <end position="510"/>
    </location>
</feature>
<dbReference type="eggNOG" id="COG1196">
    <property type="taxonomic scope" value="Bacteria"/>
</dbReference>
<sequence length="1142" mass="129359">MVAYKGKELTRFQEKSGGKNKGVVDGFYEETEGKQKFFIKKPADKGELFAELFAGLLIQEFKERKLIDEVYFPSLICADVIQFDDKSYGLIQPLVSFDELHKVIGTTKNDGSDRSVWSESFWGSFYYTSVTQQGKQFGLSMALMFSLWLGAHSVHSGNIVQLHNKGGSKQFARIDWGDAFRNFADPLNNDNILYPSENRGWFNYKNITKDFFMNYKKIKGLFPAMAGKGHKLQDQLNEDLLRDIVSSALRNIPADLIDQPAKDAFAKYIAMDSFAKVTFGTDGSGDQFATDMASLLLSRLAKISDLKDLTTESSAAHLYESITVSPVTEKGESFPEIIKQWHHILPVDNIDNSLVDLSILAHHFNDYVELLANQCDATNLWQHDSAHSENLFTPYYQEKGEAKYGHAFVSQYKESTVLRRLFTLIPDTLNSVRFDAFESPCQEYAKAHEDAPWVKIQKLLTLGQGIINTLAVIKRAQEFGLDEVVGEYRGKLKLVLAEFVQTEQEIPSVLNDVQIAPQSEKTFFYPIEDHVLNSMTGDQLATLCLEELNHPMPSPLIERIIKNDALWHRVNEAFNTGEFNGRIDDPVAKITRIRQWQHLLNLSAENNARLKEQADELGRKMESQLRDMEERNRKLLSDIETHNKSHREAEQAAQSLKQELAQLGSEIADLQQQILTIKATAKKTSEDYEKQLSSLQKLREAKDKELMELSTQVVQLREENRTLRSDVSKQSDGKALAEQSVVSLKEEIQKQQDQMEELQRQVAAQIAQLQEENGTLRSEVSKQSDGKDLAEQDIISLKEEIQQQQGIVETLQQQLSAKEQENSLLNAQIQEIKQLKEQIDAQKNQIGTLSEQLLKVRAEKQALTLSIEQLGDEKRATEAQAKELEHRYATLNQTMEQLQQHLLSKEGAIAEATAKLREQALATEENAARLIAASAEKDQTELAKTKLQTEMEALRLALRQQEVAASALQQIVKDTEEAERQYQRALEDKKDRQFARMERMAPILLQVQEIEKKAKQLSDRNEIAASEAATLLAGQIRKGVKKYAENGETDETVALEQFKEESRGHIMAAKLILGEHREEWKYILANISLAILLVGVIYIAAALINKQVSGNYTFFSVPESKQKVEQLEEQIEGINIRNSTGG</sequence>
<comment type="caution">
    <text evidence="6">The sequence shown here is derived from an EMBL/GenBank/DDBJ whole genome shotgun (WGS) entry which is preliminary data.</text>
</comment>
<dbReference type="Gene3D" id="1.10.287.1490">
    <property type="match status" value="1"/>
</dbReference>
<dbReference type="InterPro" id="IPR041585">
    <property type="entry name" value="LepB_GAP_N"/>
</dbReference>
<gene>
    <name evidence="6" type="primary">lepB_4</name>
    <name evidence="6" type="ORF">Lsha_2844</name>
</gene>
<feature type="domain" description="LepB N-terminal" evidence="5">
    <location>
        <begin position="126"/>
        <end position="304"/>
    </location>
</feature>
<keyword evidence="2" id="KW-0812">Transmembrane</keyword>
<dbReference type="RefSeq" id="WP_018576540.1">
    <property type="nucleotide sequence ID" value="NZ_KB892387.1"/>
</dbReference>
<dbReference type="InterPro" id="IPR040519">
    <property type="entry name" value="LepB_N"/>
</dbReference>
<evidence type="ECO:0000259" key="3">
    <source>
        <dbReference type="Pfam" id="PF18172"/>
    </source>
</evidence>
<keyword evidence="7" id="KW-1185">Reference proteome</keyword>
<dbReference type="OrthoDB" id="5619798at2"/>
<evidence type="ECO:0000259" key="4">
    <source>
        <dbReference type="Pfam" id="PF18227"/>
    </source>
</evidence>
<proteinExistence type="predicted"/>
<dbReference type="Gene3D" id="1.25.40.830">
    <property type="match status" value="1"/>
</dbReference>
<dbReference type="Pfam" id="PF18172">
    <property type="entry name" value="LepB_GAP_N"/>
    <property type="match status" value="1"/>
</dbReference>
<evidence type="ECO:0000256" key="2">
    <source>
        <dbReference type="SAM" id="Phobius"/>
    </source>
</evidence>
<accession>A0A0W0YHL1</accession>
<keyword evidence="2" id="KW-0472">Membrane</keyword>
<evidence type="ECO:0000313" key="6">
    <source>
        <dbReference type="EMBL" id="KTD56445.1"/>
    </source>
</evidence>
<keyword evidence="1" id="KW-0175">Coiled coil</keyword>
<dbReference type="EMBL" id="LNYW01000074">
    <property type="protein sequence ID" value="KTD56445.1"/>
    <property type="molecule type" value="Genomic_DNA"/>
</dbReference>
<evidence type="ECO:0000259" key="5">
    <source>
        <dbReference type="Pfam" id="PF18640"/>
    </source>
</evidence>
<dbReference type="Pfam" id="PF18227">
    <property type="entry name" value="LepB_GAP_C"/>
    <property type="match status" value="1"/>
</dbReference>
<feature type="transmembrane region" description="Helical" evidence="2">
    <location>
        <begin position="1082"/>
        <end position="1104"/>
    </location>
</feature>
<keyword evidence="2" id="KW-1133">Transmembrane helix</keyword>
<dbReference type="STRING" id="1122169.Lsha_2844"/>
<dbReference type="Proteomes" id="UP000054600">
    <property type="component" value="Unassembled WGS sequence"/>
</dbReference>
<feature type="domain" description="LepB GAP" evidence="4">
    <location>
        <begin position="522"/>
        <end position="597"/>
    </location>
</feature>
<evidence type="ECO:0000313" key="7">
    <source>
        <dbReference type="Proteomes" id="UP000054600"/>
    </source>
</evidence>
<protein>
    <submittedName>
        <fullName evidence="6">Effector protein B, substrate of the Dot/Icm secretion system</fullName>
    </submittedName>
</protein>
<dbReference type="AlphaFoldDB" id="A0A0W0YHL1"/>